<dbReference type="Proteomes" id="UP000799755">
    <property type="component" value="Unassembled WGS sequence"/>
</dbReference>
<evidence type="ECO:0000313" key="2">
    <source>
        <dbReference type="Proteomes" id="UP000799755"/>
    </source>
</evidence>
<evidence type="ECO:0000313" key="1">
    <source>
        <dbReference type="EMBL" id="KAF2462923.1"/>
    </source>
</evidence>
<name>A0ACB6Q8K1_9PLEO</name>
<organism evidence="1 2">
    <name type="scientific">Lindgomyces ingoldianus</name>
    <dbReference type="NCBI Taxonomy" id="673940"/>
    <lineage>
        <taxon>Eukaryota</taxon>
        <taxon>Fungi</taxon>
        <taxon>Dikarya</taxon>
        <taxon>Ascomycota</taxon>
        <taxon>Pezizomycotina</taxon>
        <taxon>Dothideomycetes</taxon>
        <taxon>Pleosporomycetidae</taxon>
        <taxon>Pleosporales</taxon>
        <taxon>Lindgomycetaceae</taxon>
        <taxon>Lindgomyces</taxon>
    </lineage>
</organism>
<dbReference type="EMBL" id="MU003557">
    <property type="protein sequence ID" value="KAF2462923.1"/>
    <property type="molecule type" value="Genomic_DNA"/>
</dbReference>
<keyword evidence="2" id="KW-1185">Reference proteome</keyword>
<accession>A0ACB6Q8K1</accession>
<comment type="caution">
    <text evidence="1">The sequence shown here is derived from an EMBL/GenBank/DDBJ whole genome shotgun (WGS) entry which is preliminary data.</text>
</comment>
<proteinExistence type="predicted"/>
<reference evidence="1" key="1">
    <citation type="journal article" date="2020" name="Stud. Mycol.">
        <title>101 Dothideomycetes genomes: a test case for predicting lifestyles and emergence of pathogens.</title>
        <authorList>
            <person name="Haridas S."/>
            <person name="Albert R."/>
            <person name="Binder M."/>
            <person name="Bloem J."/>
            <person name="Labutti K."/>
            <person name="Salamov A."/>
            <person name="Andreopoulos B."/>
            <person name="Baker S."/>
            <person name="Barry K."/>
            <person name="Bills G."/>
            <person name="Bluhm B."/>
            <person name="Cannon C."/>
            <person name="Castanera R."/>
            <person name="Culley D."/>
            <person name="Daum C."/>
            <person name="Ezra D."/>
            <person name="Gonzalez J."/>
            <person name="Henrissat B."/>
            <person name="Kuo A."/>
            <person name="Liang C."/>
            <person name="Lipzen A."/>
            <person name="Lutzoni F."/>
            <person name="Magnuson J."/>
            <person name="Mondo S."/>
            <person name="Nolan M."/>
            <person name="Ohm R."/>
            <person name="Pangilinan J."/>
            <person name="Park H.-J."/>
            <person name="Ramirez L."/>
            <person name="Alfaro M."/>
            <person name="Sun H."/>
            <person name="Tritt A."/>
            <person name="Yoshinaga Y."/>
            <person name="Zwiers L.-H."/>
            <person name="Turgeon B."/>
            <person name="Goodwin S."/>
            <person name="Spatafora J."/>
            <person name="Crous P."/>
            <person name="Grigoriev I."/>
        </authorList>
    </citation>
    <scope>NUCLEOTIDE SEQUENCE</scope>
    <source>
        <strain evidence="1">ATCC 200398</strain>
    </source>
</reference>
<gene>
    <name evidence="1" type="ORF">BDR25DRAFT_308060</name>
</gene>
<protein>
    <submittedName>
        <fullName evidence="1">Uncharacterized protein</fullName>
    </submittedName>
</protein>
<sequence>MAPRLWIMNINPLHRQRVKGREIVLTEEPRLHLVWIHDRIFAKPLPRYLLSQTFWKMFLEEGTN</sequence>